<dbReference type="RefSeq" id="XP_068139048.1">
    <property type="nucleotide sequence ID" value="XM_068282947.1"/>
</dbReference>
<evidence type="ECO:0000313" key="2">
    <source>
        <dbReference type="EMBL" id="AOW05171.1"/>
    </source>
</evidence>
<reference evidence="2 3" key="1">
    <citation type="journal article" date="2016" name="PLoS ONE">
        <title>Sequence Assembly of Yarrowia lipolytica Strain W29/CLIB89 Shows Transposable Element Diversity.</title>
        <authorList>
            <person name="Magnan C."/>
            <person name="Yu J."/>
            <person name="Chang I."/>
            <person name="Jahn E."/>
            <person name="Kanomata Y."/>
            <person name="Wu J."/>
            <person name="Zeller M."/>
            <person name="Oakes M."/>
            <person name="Baldi P."/>
            <person name="Sandmeyer S."/>
        </authorList>
    </citation>
    <scope>NUCLEOTIDE SEQUENCE [LARGE SCALE GENOMIC DNA]</scope>
    <source>
        <strain evidence="3">CLIB89(W29)</strain>
    </source>
</reference>
<dbReference type="VEuPathDB" id="FungiDB:YALI1_E11529g"/>
<dbReference type="Proteomes" id="UP000182444">
    <property type="component" value="Chromosome 1E"/>
</dbReference>
<protein>
    <submittedName>
        <fullName evidence="2">Uncharacterized protein</fullName>
    </submittedName>
</protein>
<feature type="region of interest" description="Disordered" evidence="1">
    <location>
        <begin position="1"/>
        <end position="68"/>
    </location>
</feature>
<accession>A0A1D8NHR2</accession>
<dbReference type="AlphaFoldDB" id="A0A1D8NHR2"/>
<dbReference type="GeneID" id="94583557"/>
<proteinExistence type="predicted"/>
<name>A0A1D8NHR2_YARLL</name>
<gene>
    <name evidence="2" type="ORF">YALI1_E11529g</name>
</gene>
<organism evidence="2 3">
    <name type="scientific">Yarrowia lipolytica</name>
    <name type="common">Candida lipolytica</name>
    <dbReference type="NCBI Taxonomy" id="4952"/>
    <lineage>
        <taxon>Eukaryota</taxon>
        <taxon>Fungi</taxon>
        <taxon>Dikarya</taxon>
        <taxon>Ascomycota</taxon>
        <taxon>Saccharomycotina</taxon>
        <taxon>Dipodascomycetes</taxon>
        <taxon>Dipodascales</taxon>
        <taxon>Dipodascales incertae sedis</taxon>
        <taxon>Yarrowia</taxon>
    </lineage>
</organism>
<sequence>MATPPGTVKPQLYTTDTDSGRHGRHNRHANTQTHPQIETEALDGSFRPQIDRNRPKSTRHGPLQPNFD</sequence>
<evidence type="ECO:0000313" key="3">
    <source>
        <dbReference type="Proteomes" id="UP000182444"/>
    </source>
</evidence>
<evidence type="ECO:0000256" key="1">
    <source>
        <dbReference type="SAM" id="MobiDB-lite"/>
    </source>
</evidence>
<dbReference type="EMBL" id="CP017557">
    <property type="protein sequence ID" value="AOW05171.1"/>
    <property type="molecule type" value="Genomic_DNA"/>
</dbReference>